<evidence type="ECO:0000256" key="5">
    <source>
        <dbReference type="ARBA" id="ARBA00022660"/>
    </source>
</evidence>
<dbReference type="AlphaFoldDB" id="A0A1E4TCR5"/>
<evidence type="ECO:0000256" key="4">
    <source>
        <dbReference type="ARBA" id="ARBA00022448"/>
    </source>
</evidence>
<dbReference type="PANTHER" id="PTHR12878:SF0">
    <property type="entry name" value="NADH DEHYDROGENASE [UBIQUINONE] 1 ALPHA SUBCOMPLEX SUBUNIT 2"/>
    <property type="match status" value="1"/>
</dbReference>
<evidence type="ECO:0000259" key="10">
    <source>
        <dbReference type="SMART" id="SM00916"/>
    </source>
</evidence>
<keyword evidence="9" id="KW-0472">Membrane</keyword>
<comment type="subcellular location">
    <subcellularLocation>
        <location evidence="2">Mitochondrion inner membrane</location>
        <topology evidence="2">Peripheral membrane protein</topology>
        <orientation evidence="2">Matrix side</orientation>
    </subcellularLocation>
</comment>
<dbReference type="SMART" id="SM00916">
    <property type="entry name" value="L51_S25_CI-B8"/>
    <property type="match status" value="1"/>
</dbReference>
<dbReference type="EMBL" id="KV453843">
    <property type="protein sequence ID" value="ODV89544.1"/>
    <property type="molecule type" value="Genomic_DNA"/>
</dbReference>
<sequence length="91" mass="10015">MSKYALPRAVKELRFILGESGSLSDGLRSFVLRSYPTLRKHNPSVPILVREAQGVEPIVYARFGLGKESSVSVSGKTDKEIEKLIAQLVAQ</sequence>
<evidence type="ECO:0000256" key="9">
    <source>
        <dbReference type="ARBA" id="ARBA00023136"/>
    </source>
</evidence>
<comment type="function">
    <text evidence="1">Accessory subunit of the mitochondrial membrane respiratory chain NADH dehydrogenase (Complex I), that is believed not to be involved in catalysis. Complex I functions in the transfer of electrons from NADH to the respiratory chain. The immediate electron acceptor for the enzyme is believed to be ubiquinone.</text>
</comment>
<evidence type="ECO:0000313" key="11">
    <source>
        <dbReference type="EMBL" id="ODV89544.1"/>
    </source>
</evidence>
<gene>
    <name evidence="11" type="ORF">CANCADRAFT_27124</name>
</gene>
<dbReference type="Proteomes" id="UP000095023">
    <property type="component" value="Unassembled WGS sequence"/>
</dbReference>
<organism evidence="11 12">
    <name type="scientific">Tortispora caseinolytica NRRL Y-17796</name>
    <dbReference type="NCBI Taxonomy" id="767744"/>
    <lineage>
        <taxon>Eukaryota</taxon>
        <taxon>Fungi</taxon>
        <taxon>Dikarya</taxon>
        <taxon>Ascomycota</taxon>
        <taxon>Saccharomycotina</taxon>
        <taxon>Trigonopsidomycetes</taxon>
        <taxon>Trigonopsidales</taxon>
        <taxon>Trigonopsidaceae</taxon>
        <taxon>Tortispora</taxon>
    </lineage>
</organism>
<dbReference type="InterPro" id="IPR016464">
    <property type="entry name" value="NADH_Ub_cplx-1_asu_su-2"/>
</dbReference>
<dbReference type="OrthoDB" id="10250268at2759"/>
<reference evidence="12" key="1">
    <citation type="submission" date="2016-02" db="EMBL/GenBank/DDBJ databases">
        <title>Comparative genomics of biotechnologically important yeasts.</title>
        <authorList>
            <consortium name="DOE Joint Genome Institute"/>
            <person name="Riley R."/>
            <person name="Haridas S."/>
            <person name="Wolfe K.H."/>
            <person name="Lopes M.R."/>
            <person name="Hittinger C.T."/>
            <person name="Goker M."/>
            <person name="Salamov A."/>
            <person name="Wisecaver J."/>
            <person name="Long T.M."/>
            <person name="Aerts A.L."/>
            <person name="Barry K."/>
            <person name="Choi C."/>
            <person name="Clum A."/>
            <person name="Coughlan A.Y."/>
            <person name="Deshpande S."/>
            <person name="Douglass A.P."/>
            <person name="Hanson S.J."/>
            <person name="Klenk H.-P."/>
            <person name="Labutti K."/>
            <person name="Lapidus A."/>
            <person name="Lindquist E."/>
            <person name="Lipzen A."/>
            <person name="Meier-Kolthoff J.P."/>
            <person name="Ohm R.A."/>
            <person name="Otillar R.P."/>
            <person name="Pangilinan J."/>
            <person name="Peng Y."/>
            <person name="Rokas A."/>
            <person name="Rosa C.A."/>
            <person name="Scheuner C."/>
            <person name="Sibirny A.A."/>
            <person name="Slot J.C."/>
            <person name="Stielow J.B."/>
            <person name="Sun H."/>
            <person name="Kurtzman C.P."/>
            <person name="Blackwell M."/>
            <person name="Jeffries T.W."/>
            <person name="Grigoriev I.V."/>
        </authorList>
    </citation>
    <scope>NUCLEOTIDE SEQUENCE [LARGE SCALE GENOMIC DNA]</scope>
    <source>
        <strain evidence="12">NRRL Y-17796</strain>
    </source>
</reference>
<proteinExistence type="inferred from homology"/>
<dbReference type="PIRSF" id="PIRSF005822">
    <property type="entry name" value="NDUA2"/>
    <property type="match status" value="1"/>
</dbReference>
<dbReference type="InterPro" id="IPR007741">
    <property type="entry name" value="Ribosomal_mL43/mS25/NADH_DH"/>
</dbReference>
<dbReference type="SUPFAM" id="SSF52833">
    <property type="entry name" value="Thioredoxin-like"/>
    <property type="match status" value="1"/>
</dbReference>
<comment type="similarity">
    <text evidence="3">Belongs to the complex I NDUFA2 subunit family.</text>
</comment>
<dbReference type="InterPro" id="IPR036249">
    <property type="entry name" value="Thioredoxin-like_sf"/>
</dbReference>
<evidence type="ECO:0000256" key="3">
    <source>
        <dbReference type="ARBA" id="ARBA00008939"/>
    </source>
</evidence>
<evidence type="ECO:0000256" key="7">
    <source>
        <dbReference type="ARBA" id="ARBA00022982"/>
    </source>
</evidence>
<protein>
    <recommendedName>
        <fullName evidence="10">Ribosomal protein/NADH dehydrogenase domain-containing protein</fullName>
    </recommendedName>
</protein>
<feature type="domain" description="Ribosomal protein/NADH dehydrogenase" evidence="10">
    <location>
        <begin position="19"/>
        <end position="91"/>
    </location>
</feature>
<dbReference type="Gene3D" id="3.40.30.10">
    <property type="entry name" value="Glutaredoxin"/>
    <property type="match status" value="1"/>
</dbReference>
<keyword evidence="6" id="KW-0999">Mitochondrion inner membrane</keyword>
<evidence type="ECO:0000256" key="6">
    <source>
        <dbReference type="ARBA" id="ARBA00022792"/>
    </source>
</evidence>
<evidence type="ECO:0000256" key="1">
    <source>
        <dbReference type="ARBA" id="ARBA00003195"/>
    </source>
</evidence>
<keyword evidence="4" id="KW-0813">Transport</keyword>
<keyword evidence="5" id="KW-0679">Respiratory chain</keyword>
<keyword evidence="7" id="KW-0249">Electron transport</keyword>
<evidence type="ECO:0000313" key="12">
    <source>
        <dbReference type="Proteomes" id="UP000095023"/>
    </source>
</evidence>
<evidence type="ECO:0000256" key="8">
    <source>
        <dbReference type="ARBA" id="ARBA00023128"/>
    </source>
</evidence>
<name>A0A1E4TCR5_9ASCO</name>
<dbReference type="PANTHER" id="PTHR12878">
    <property type="entry name" value="NADH-UBIQUINONE OXIDOREDUCTASE B8 SUBUNIT"/>
    <property type="match status" value="1"/>
</dbReference>
<dbReference type="Pfam" id="PF05047">
    <property type="entry name" value="L51_S25_CI-B8"/>
    <property type="match status" value="1"/>
</dbReference>
<dbReference type="GO" id="GO:0005743">
    <property type="term" value="C:mitochondrial inner membrane"/>
    <property type="evidence" value="ECO:0007669"/>
    <property type="project" value="UniProtKB-SubCell"/>
</dbReference>
<keyword evidence="8" id="KW-0496">Mitochondrion</keyword>
<evidence type="ECO:0000256" key="2">
    <source>
        <dbReference type="ARBA" id="ARBA00004443"/>
    </source>
</evidence>
<accession>A0A1E4TCR5</accession>
<keyword evidence="12" id="KW-1185">Reference proteome</keyword>